<evidence type="ECO:0000259" key="1">
    <source>
        <dbReference type="Pfam" id="PF04459"/>
    </source>
</evidence>
<comment type="caution">
    <text evidence="3">The sequence shown here is derived from an EMBL/GenBank/DDBJ whole genome shotgun (WGS) entry which is preliminary data.</text>
</comment>
<dbReference type="Pfam" id="PF19238">
    <property type="entry name" value="Radical_SAM_2"/>
    <property type="match status" value="1"/>
</dbReference>
<dbReference type="InterPro" id="IPR036034">
    <property type="entry name" value="PDZ_sf"/>
</dbReference>
<dbReference type="Gene3D" id="3.20.20.70">
    <property type="entry name" value="Aldolase class I"/>
    <property type="match status" value="1"/>
</dbReference>
<accession>A0A939BEW9</accession>
<dbReference type="SUPFAM" id="SSF102114">
    <property type="entry name" value="Radical SAM enzymes"/>
    <property type="match status" value="1"/>
</dbReference>
<evidence type="ECO:0000313" key="4">
    <source>
        <dbReference type="Proteomes" id="UP000774750"/>
    </source>
</evidence>
<sequence length="438" mass="49000">MSVTVHAVSEKSIAAKKKIGCGDILHTINGNPIRDVLDYDFYAADSRVVLCMTTKAGKERTIKIKKDEYEDLGLSFETYLIDRQHTCRNDCIFCFVNQMPPGMRDSLYVKDDDDRLSFLFGNYITLTNLPEEEIDRIIKMHISPINVSVHTTNRELRCSMMKNRFAGTSLDYLDKLAAAGITINAQLVLCPGINDGDELSRTLSDLSKLYPAVQTIACVPVGLTKYRDGLPHIDPYNEQTAGETIDRIESFAAAFFEEHGTRLAFPADEFFILANRPIPEASYYENFDQLDNGVGTIALQREEFFAALETSPETIPDTNVTIATGVAAQPFLQQLVDEAKKKWHNLECKVVAIQNDFFGHTITVAGLVTGRDLLSQLENVPLGDRLLLPNCMLRHEQDRFLDDVLLSDVKARVGVPVQLVSNDGEELLSALIHPYTEE</sequence>
<dbReference type="AlphaFoldDB" id="A0A939BEW9"/>
<organism evidence="3 4">
    <name type="scientific">Merdimmobilis hominis</name>
    <dbReference type="NCBI Taxonomy" id="2897707"/>
    <lineage>
        <taxon>Bacteria</taxon>
        <taxon>Bacillati</taxon>
        <taxon>Bacillota</taxon>
        <taxon>Clostridia</taxon>
        <taxon>Eubacteriales</taxon>
        <taxon>Oscillospiraceae</taxon>
        <taxon>Merdimmobilis</taxon>
    </lineage>
</organism>
<dbReference type="InterPro" id="IPR058240">
    <property type="entry name" value="rSAM_sf"/>
</dbReference>
<feature type="domain" description="Putative radical SAM N-terminal" evidence="2">
    <location>
        <begin position="66"/>
        <end position="216"/>
    </location>
</feature>
<proteinExistence type="predicted"/>
<dbReference type="Pfam" id="PF04459">
    <property type="entry name" value="DUF512"/>
    <property type="match status" value="1"/>
</dbReference>
<protein>
    <submittedName>
        <fullName evidence="3">DUF512 domain-containing protein</fullName>
    </submittedName>
</protein>
<dbReference type="InterPro" id="IPR013785">
    <property type="entry name" value="Aldolase_TIM"/>
</dbReference>
<name>A0A939BEW9_9FIRM</name>
<reference evidence="3" key="2">
    <citation type="journal article" date="2021" name="Sci. Rep.">
        <title>The distribution of antibiotic resistance genes in chicken gut microbiota commensals.</title>
        <authorList>
            <person name="Juricova H."/>
            <person name="Matiasovicova J."/>
            <person name="Kubasova T."/>
            <person name="Cejkova D."/>
            <person name="Rychlik I."/>
        </authorList>
    </citation>
    <scope>NUCLEOTIDE SEQUENCE</scope>
    <source>
        <strain evidence="3">An559</strain>
    </source>
</reference>
<dbReference type="InterPro" id="IPR007549">
    <property type="entry name" value="DUF512"/>
</dbReference>
<evidence type="ECO:0000313" key="3">
    <source>
        <dbReference type="EMBL" id="MBM6921402.1"/>
    </source>
</evidence>
<dbReference type="EMBL" id="JACJKY010000016">
    <property type="protein sequence ID" value="MBM6921402.1"/>
    <property type="molecule type" value="Genomic_DNA"/>
</dbReference>
<feature type="domain" description="DUF512" evidence="1">
    <location>
        <begin position="219"/>
        <end position="421"/>
    </location>
</feature>
<dbReference type="Proteomes" id="UP000774750">
    <property type="component" value="Unassembled WGS sequence"/>
</dbReference>
<dbReference type="SUPFAM" id="SSF50156">
    <property type="entry name" value="PDZ domain-like"/>
    <property type="match status" value="1"/>
</dbReference>
<dbReference type="InterPro" id="IPR045375">
    <property type="entry name" value="Put_radical_SAM-like_N"/>
</dbReference>
<reference evidence="3" key="1">
    <citation type="submission" date="2020-08" db="EMBL/GenBank/DDBJ databases">
        <authorList>
            <person name="Cejkova D."/>
            <person name="Kubasova T."/>
            <person name="Jahodarova E."/>
            <person name="Rychlik I."/>
        </authorList>
    </citation>
    <scope>NUCLEOTIDE SEQUENCE</scope>
    <source>
        <strain evidence="3">An559</strain>
    </source>
</reference>
<gene>
    <name evidence="3" type="ORF">H6A12_09565</name>
</gene>
<evidence type="ECO:0000259" key="2">
    <source>
        <dbReference type="Pfam" id="PF19238"/>
    </source>
</evidence>
<keyword evidence="4" id="KW-1185">Reference proteome</keyword>